<dbReference type="EMBL" id="JAAXYH010000021">
    <property type="protein sequence ID" value="NMH67060.1"/>
    <property type="molecule type" value="Genomic_DNA"/>
</dbReference>
<evidence type="ECO:0000313" key="3">
    <source>
        <dbReference type="EMBL" id="NMH67060.1"/>
    </source>
</evidence>
<dbReference type="Gene3D" id="3.30.110.40">
    <property type="entry name" value="TusA-like domain"/>
    <property type="match status" value="1"/>
</dbReference>
<comment type="caution">
    <text evidence="3">The sequence shown here is derived from an EMBL/GenBank/DDBJ whole genome shotgun (WGS) entry which is preliminary data.</text>
</comment>
<keyword evidence="4" id="KW-1185">Reference proteome</keyword>
<dbReference type="Proteomes" id="UP000737113">
    <property type="component" value="Unassembled WGS sequence"/>
</dbReference>
<name>A0A972FVY0_9GAMM</name>
<dbReference type="SUPFAM" id="SSF64307">
    <property type="entry name" value="SirA-like"/>
    <property type="match status" value="1"/>
</dbReference>
<dbReference type="PANTHER" id="PTHR33279:SF19">
    <property type="entry name" value="SSL1707 PROTEIN"/>
    <property type="match status" value="1"/>
</dbReference>
<dbReference type="RefSeq" id="WP_169565840.1">
    <property type="nucleotide sequence ID" value="NZ_JAAXYH010000021.1"/>
</dbReference>
<sequence>MVFIDLTSYRCPLPLVKVKLALKQLAVGEQLQVVLSDPGSRMDVPRFLKKQGHGLQELYNDANRLTLRITKSA</sequence>
<organism evidence="3 4">
    <name type="scientific">Shewanella salipaludis</name>
    <dbReference type="NCBI Taxonomy" id="2723052"/>
    <lineage>
        <taxon>Bacteria</taxon>
        <taxon>Pseudomonadati</taxon>
        <taxon>Pseudomonadota</taxon>
        <taxon>Gammaproteobacteria</taxon>
        <taxon>Alteromonadales</taxon>
        <taxon>Shewanellaceae</taxon>
        <taxon>Shewanella</taxon>
    </lineage>
</organism>
<dbReference type="Pfam" id="PF01206">
    <property type="entry name" value="TusA"/>
    <property type="match status" value="1"/>
</dbReference>
<evidence type="ECO:0000259" key="2">
    <source>
        <dbReference type="Pfam" id="PF01206"/>
    </source>
</evidence>
<comment type="similarity">
    <text evidence="1">Belongs to the sulfur carrier protein TusA family.</text>
</comment>
<accession>A0A972FVY0</accession>
<gene>
    <name evidence="3" type="ORF">HC757_18030</name>
</gene>
<evidence type="ECO:0000313" key="4">
    <source>
        <dbReference type="Proteomes" id="UP000737113"/>
    </source>
</evidence>
<reference evidence="3" key="1">
    <citation type="submission" date="2020-04" db="EMBL/GenBank/DDBJ databases">
        <title>Description of Shewanella salipaludis sp. nov., isolated from a salt marsh.</title>
        <authorList>
            <person name="Park S."/>
            <person name="Yoon J.-H."/>
        </authorList>
    </citation>
    <scope>NUCLEOTIDE SEQUENCE</scope>
    <source>
        <strain evidence="3">SHSM-M6</strain>
    </source>
</reference>
<feature type="domain" description="UPF0033" evidence="2">
    <location>
        <begin position="4"/>
        <end position="71"/>
    </location>
</feature>
<dbReference type="PANTHER" id="PTHR33279">
    <property type="entry name" value="SULFUR CARRIER PROTEIN YEDF-RELATED"/>
    <property type="match status" value="1"/>
</dbReference>
<dbReference type="InterPro" id="IPR036868">
    <property type="entry name" value="TusA-like_sf"/>
</dbReference>
<dbReference type="CDD" id="cd00291">
    <property type="entry name" value="SirA_YedF_YeeD"/>
    <property type="match status" value="1"/>
</dbReference>
<dbReference type="InterPro" id="IPR001455">
    <property type="entry name" value="TusA-like"/>
</dbReference>
<protein>
    <submittedName>
        <fullName evidence="3">Sulfurtransferase TusA family protein</fullName>
    </submittedName>
</protein>
<dbReference type="AlphaFoldDB" id="A0A972FVY0"/>
<evidence type="ECO:0000256" key="1">
    <source>
        <dbReference type="ARBA" id="ARBA00008984"/>
    </source>
</evidence>
<proteinExistence type="inferred from homology"/>